<dbReference type="EMBL" id="BQKI01000007">
    <property type="protein sequence ID" value="GJM99062.1"/>
    <property type="molecule type" value="Genomic_DNA"/>
</dbReference>
<keyword evidence="3" id="KW-1185">Reference proteome</keyword>
<sequence length="59" mass="6725">MSLSLWILSSFVQLQGKEATSIICQFKTGYLSIPYPQRQYLRPFHMSRNGGHHGIQGKS</sequence>
<organism evidence="2 3">
    <name type="scientific">Eleusine coracana subsp. coracana</name>
    <dbReference type="NCBI Taxonomy" id="191504"/>
    <lineage>
        <taxon>Eukaryota</taxon>
        <taxon>Viridiplantae</taxon>
        <taxon>Streptophyta</taxon>
        <taxon>Embryophyta</taxon>
        <taxon>Tracheophyta</taxon>
        <taxon>Spermatophyta</taxon>
        <taxon>Magnoliopsida</taxon>
        <taxon>Liliopsida</taxon>
        <taxon>Poales</taxon>
        <taxon>Poaceae</taxon>
        <taxon>PACMAD clade</taxon>
        <taxon>Chloridoideae</taxon>
        <taxon>Cynodonteae</taxon>
        <taxon>Eleusininae</taxon>
        <taxon>Eleusine</taxon>
    </lineage>
</organism>
<comment type="caution">
    <text evidence="2">The sequence shown here is derived from an EMBL/GenBank/DDBJ whole genome shotgun (WGS) entry which is preliminary data.</text>
</comment>
<dbReference type="AlphaFoldDB" id="A0AAV5CM06"/>
<proteinExistence type="predicted"/>
<protein>
    <submittedName>
        <fullName evidence="2">Uncharacterized protein</fullName>
    </submittedName>
</protein>
<feature type="chain" id="PRO_5043528783" evidence="1">
    <location>
        <begin position="20"/>
        <end position="59"/>
    </location>
</feature>
<evidence type="ECO:0000313" key="2">
    <source>
        <dbReference type="EMBL" id="GJM99062.1"/>
    </source>
</evidence>
<reference evidence="2" key="2">
    <citation type="submission" date="2021-12" db="EMBL/GenBank/DDBJ databases">
        <title>Resequencing data analysis of finger millet.</title>
        <authorList>
            <person name="Hatakeyama M."/>
            <person name="Aluri S."/>
            <person name="Balachadran M.T."/>
            <person name="Sivarajan S.R."/>
            <person name="Poveda L."/>
            <person name="Shimizu-Inatsugi R."/>
            <person name="Schlapbach R."/>
            <person name="Sreeman S.M."/>
            <person name="Shimizu K.K."/>
        </authorList>
    </citation>
    <scope>NUCLEOTIDE SEQUENCE</scope>
</reference>
<dbReference type="Proteomes" id="UP001054889">
    <property type="component" value="Unassembled WGS sequence"/>
</dbReference>
<evidence type="ECO:0000256" key="1">
    <source>
        <dbReference type="SAM" id="SignalP"/>
    </source>
</evidence>
<accession>A0AAV5CM06</accession>
<feature type="signal peptide" evidence="1">
    <location>
        <begin position="1"/>
        <end position="19"/>
    </location>
</feature>
<reference evidence="2" key="1">
    <citation type="journal article" date="2018" name="DNA Res.">
        <title>Multiple hybrid de novo genome assembly of finger millet, an orphan allotetraploid crop.</title>
        <authorList>
            <person name="Hatakeyama M."/>
            <person name="Aluri S."/>
            <person name="Balachadran M.T."/>
            <person name="Sivarajan S.R."/>
            <person name="Patrignani A."/>
            <person name="Gruter S."/>
            <person name="Poveda L."/>
            <person name="Shimizu-Inatsugi R."/>
            <person name="Baeten J."/>
            <person name="Francoijs K.J."/>
            <person name="Nataraja K.N."/>
            <person name="Reddy Y.A.N."/>
            <person name="Phadnis S."/>
            <person name="Ravikumar R.L."/>
            <person name="Schlapbach R."/>
            <person name="Sreeman S.M."/>
            <person name="Shimizu K.K."/>
        </authorList>
    </citation>
    <scope>NUCLEOTIDE SEQUENCE</scope>
</reference>
<keyword evidence="1" id="KW-0732">Signal</keyword>
<name>A0AAV5CM06_ELECO</name>
<gene>
    <name evidence="2" type="primary">ga16126</name>
    <name evidence="2" type="ORF">PR202_ga16126</name>
</gene>
<evidence type="ECO:0000313" key="3">
    <source>
        <dbReference type="Proteomes" id="UP001054889"/>
    </source>
</evidence>